<dbReference type="SUPFAM" id="SSF51197">
    <property type="entry name" value="Clavaminate synthase-like"/>
    <property type="match status" value="1"/>
</dbReference>
<dbReference type="Pfam" id="PF02668">
    <property type="entry name" value="TauD"/>
    <property type="match status" value="1"/>
</dbReference>
<dbReference type="PANTHER" id="PTHR43779">
    <property type="entry name" value="DIOXYGENASE RV0097-RELATED"/>
    <property type="match status" value="1"/>
</dbReference>
<keyword evidence="3" id="KW-0223">Dioxygenase</keyword>
<dbReference type="GO" id="GO:0046872">
    <property type="term" value="F:metal ion binding"/>
    <property type="evidence" value="ECO:0007669"/>
    <property type="project" value="UniProtKB-KW"/>
</dbReference>
<evidence type="ECO:0000256" key="3">
    <source>
        <dbReference type="ARBA" id="ARBA00022964"/>
    </source>
</evidence>
<dbReference type="InterPro" id="IPR042098">
    <property type="entry name" value="TauD-like_sf"/>
</dbReference>
<evidence type="ECO:0000256" key="5">
    <source>
        <dbReference type="ARBA" id="ARBA00023004"/>
    </source>
</evidence>
<dbReference type="Proteomes" id="UP000321464">
    <property type="component" value="Unassembled WGS sequence"/>
</dbReference>
<keyword evidence="4" id="KW-0560">Oxidoreductase</keyword>
<evidence type="ECO:0000313" key="7">
    <source>
        <dbReference type="EMBL" id="GEO01067.1"/>
    </source>
</evidence>
<comment type="caution">
    <text evidence="7">The sequence shown here is derived from an EMBL/GenBank/DDBJ whole genome shotgun (WGS) entry which is preliminary data.</text>
</comment>
<reference evidence="7 8" key="1">
    <citation type="submission" date="2019-07" db="EMBL/GenBank/DDBJ databases">
        <title>Whole genome shotgun sequence of Novosphingobium sediminis NBRC 106119.</title>
        <authorList>
            <person name="Hosoyama A."/>
            <person name="Uohara A."/>
            <person name="Ohji S."/>
            <person name="Ichikawa N."/>
        </authorList>
    </citation>
    <scope>NUCLEOTIDE SEQUENCE [LARGE SCALE GENOMIC DNA]</scope>
    <source>
        <strain evidence="7 8">NBRC 106119</strain>
    </source>
</reference>
<sequence length="276" mass="30589">MASDEVGLHSSTGLGGAIMTLDRSGLADLLIGDQEWLLTRLEDMEVIVVRQAFCPVKPLRSFAERLDAMLHGPLAPACVPTPEDYLIVGDPKVSALAEYLQNSRVWESDHVMGRAPGGVSIMAIPGEGSIATPTEFACTAAAWDGLAPGEQRELASLSVLHGFWQDRLYHEREPRHEALMQWMARQSAELPLVQPLPGGRHGLLIDDTAIQLVDVEFSQSEAFLGDLRNWVTQPAYVYRHTWQPGDLVIWNSASVMYRDLPRPDNPIWKMAQSRRG</sequence>
<accession>A0A512AN96</accession>
<dbReference type="GO" id="GO:0016706">
    <property type="term" value="F:2-oxoglutarate-dependent dioxygenase activity"/>
    <property type="evidence" value="ECO:0007669"/>
    <property type="project" value="UniProtKB-ARBA"/>
</dbReference>
<dbReference type="EMBL" id="BJYR01000019">
    <property type="protein sequence ID" value="GEO01067.1"/>
    <property type="molecule type" value="Genomic_DNA"/>
</dbReference>
<proteinExistence type="inferred from homology"/>
<organism evidence="7 8">
    <name type="scientific">Novosphingobium sediminis</name>
    <dbReference type="NCBI Taxonomy" id="707214"/>
    <lineage>
        <taxon>Bacteria</taxon>
        <taxon>Pseudomonadati</taxon>
        <taxon>Pseudomonadota</taxon>
        <taxon>Alphaproteobacteria</taxon>
        <taxon>Sphingomonadales</taxon>
        <taxon>Sphingomonadaceae</taxon>
        <taxon>Novosphingobium</taxon>
    </lineage>
</organism>
<keyword evidence="2" id="KW-0479">Metal-binding</keyword>
<evidence type="ECO:0000313" key="8">
    <source>
        <dbReference type="Proteomes" id="UP000321464"/>
    </source>
</evidence>
<dbReference type="PANTHER" id="PTHR43779:SF3">
    <property type="entry name" value="(3R)-3-[(CARBOXYMETHYL)AMINO]FATTY ACID OXYGENASE_DECARBOXYLASE"/>
    <property type="match status" value="1"/>
</dbReference>
<keyword evidence="5" id="KW-0408">Iron</keyword>
<comment type="similarity">
    <text evidence="1">Belongs to the TfdA dioxygenase family.</text>
</comment>
<keyword evidence="8" id="KW-1185">Reference proteome</keyword>
<evidence type="ECO:0000256" key="1">
    <source>
        <dbReference type="ARBA" id="ARBA00005896"/>
    </source>
</evidence>
<dbReference type="InterPro" id="IPR051178">
    <property type="entry name" value="TfdA_dioxygenase"/>
</dbReference>
<feature type="domain" description="TauD/TfdA-like" evidence="6">
    <location>
        <begin position="29"/>
        <end position="256"/>
    </location>
</feature>
<evidence type="ECO:0000256" key="4">
    <source>
        <dbReference type="ARBA" id="ARBA00023002"/>
    </source>
</evidence>
<name>A0A512AN96_9SPHN</name>
<evidence type="ECO:0000259" key="6">
    <source>
        <dbReference type="Pfam" id="PF02668"/>
    </source>
</evidence>
<evidence type="ECO:0000256" key="2">
    <source>
        <dbReference type="ARBA" id="ARBA00022723"/>
    </source>
</evidence>
<protein>
    <recommendedName>
        <fullName evidence="6">TauD/TfdA-like domain-containing protein</fullName>
    </recommendedName>
</protein>
<dbReference type="Gene3D" id="3.60.130.10">
    <property type="entry name" value="Clavaminate synthase-like"/>
    <property type="match status" value="1"/>
</dbReference>
<dbReference type="RefSeq" id="WP_170233850.1">
    <property type="nucleotide sequence ID" value="NZ_BJYR01000019.1"/>
</dbReference>
<gene>
    <name evidence="7" type="ORF">NSE01_28990</name>
</gene>
<dbReference type="AlphaFoldDB" id="A0A512AN96"/>
<dbReference type="InterPro" id="IPR003819">
    <property type="entry name" value="TauD/TfdA-like"/>
</dbReference>